<organism evidence="4 5">
    <name type="scientific">Trichodelitschia bisporula</name>
    <dbReference type="NCBI Taxonomy" id="703511"/>
    <lineage>
        <taxon>Eukaryota</taxon>
        <taxon>Fungi</taxon>
        <taxon>Dikarya</taxon>
        <taxon>Ascomycota</taxon>
        <taxon>Pezizomycotina</taxon>
        <taxon>Dothideomycetes</taxon>
        <taxon>Dothideomycetes incertae sedis</taxon>
        <taxon>Phaeotrichales</taxon>
        <taxon>Phaeotrichaceae</taxon>
        <taxon>Trichodelitschia</taxon>
    </lineage>
</organism>
<dbReference type="GO" id="GO:0020037">
    <property type="term" value="F:heme binding"/>
    <property type="evidence" value="ECO:0007669"/>
    <property type="project" value="InterPro"/>
</dbReference>
<dbReference type="PRINTS" id="PR00385">
    <property type="entry name" value="P450"/>
</dbReference>
<evidence type="ECO:0000313" key="4">
    <source>
        <dbReference type="EMBL" id="KAF2402949.1"/>
    </source>
</evidence>
<evidence type="ECO:0000256" key="2">
    <source>
        <dbReference type="PIRSR" id="PIRSR602401-1"/>
    </source>
</evidence>
<name>A0A6G1I4F9_9PEZI</name>
<feature type="binding site" description="axial binding residue" evidence="2">
    <location>
        <position position="487"/>
    </location>
    <ligand>
        <name>heme</name>
        <dbReference type="ChEBI" id="CHEBI:30413"/>
    </ligand>
    <ligandPart>
        <name>Fe</name>
        <dbReference type="ChEBI" id="CHEBI:18248"/>
    </ligandPart>
</feature>
<accession>A0A6G1I4F9</accession>
<dbReference type="Proteomes" id="UP000799640">
    <property type="component" value="Unassembled WGS sequence"/>
</dbReference>
<dbReference type="PANTHER" id="PTHR24305:SF166">
    <property type="entry name" value="CYTOCHROME P450 12A4, MITOCHONDRIAL-RELATED"/>
    <property type="match status" value="1"/>
</dbReference>
<comment type="cofactor">
    <cofactor evidence="2">
        <name>heme</name>
        <dbReference type="ChEBI" id="CHEBI:30413"/>
    </cofactor>
</comment>
<keyword evidence="3" id="KW-0472">Membrane</keyword>
<sequence length="543" mass="60947">MASIVPVLILTAAAEAFALTLLIPEHLPPHPFVWTLIRTSALNVGLYTLWTVFIYPFFVSPLRHLPQPKGSIPLVGHGYAMFRKPPAKDFLKWVTDIPNDGLIYFRGFLYQDRLLLTNPQTLAEVLVQKSYDFEKPTKLRNFLRRILGDGLIIVEGDEHKFQRKHIMPVFGFRHIKELYPMMWKKAVALTQGVAEEVAEGRDGTKDTVVEVNHWANKVTMDIIGVAGLGRDFGALRNSDDELIQNYEEILEPTLEKVLYFASQIVGPPAIIDRLPLRINKRMKATTGALNRICNELVRDKRKAMEKGGDEHLDILSVLIKSNNFSDQQLVDQLLTFLAAGHETTSSAFTWTTYLLATHPDIQTRLREEIRSAVSSGFSPEFDLAGILEGLPLLNAVCNETLRLYPTVPITIRDSIRPTTIGGQFIPKDTQILISPWAVNRSPHLWGDNASEFVPDRWIDAKTGKPNNNGGTSSNYSLLTFLHGPRSCIGERFAKAELRCLVASFVGAFEMEVAFPEEEVVPAGVITTKPRDGMKLRLRPVGTW</sequence>
<reference evidence="4" key="1">
    <citation type="journal article" date="2020" name="Stud. Mycol.">
        <title>101 Dothideomycetes genomes: a test case for predicting lifestyles and emergence of pathogens.</title>
        <authorList>
            <person name="Haridas S."/>
            <person name="Albert R."/>
            <person name="Binder M."/>
            <person name="Bloem J."/>
            <person name="Labutti K."/>
            <person name="Salamov A."/>
            <person name="Andreopoulos B."/>
            <person name="Baker S."/>
            <person name="Barry K."/>
            <person name="Bills G."/>
            <person name="Bluhm B."/>
            <person name="Cannon C."/>
            <person name="Castanera R."/>
            <person name="Culley D."/>
            <person name="Daum C."/>
            <person name="Ezra D."/>
            <person name="Gonzalez J."/>
            <person name="Henrissat B."/>
            <person name="Kuo A."/>
            <person name="Liang C."/>
            <person name="Lipzen A."/>
            <person name="Lutzoni F."/>
            <person name="Magnuson J."/>
            <person name="Mondo S."/>
            <person name="Nolan M."/>
            <person name="Ohm R."/>
            <person name="Pangilinan J."/>
            <person name="Park H.-J."/>
            <person name="Ramirez L."/>
            <person name="Alfaro M."/>
            <person name="Sun H."/>
            <person name="Tritt A."/>
            <person name="Yoshinaga Y."/>
            <person name="Zwiers L.-H."/>
            <person name="Turgeon B."/>
            <person name="Goodwin S."/>
            <person name="Spatafora J."/>
            <person name="Crous P."/>
            <person name="Grigoriev I."/>
        </authorList>
    </citation>
    <scope>NUCLEOTIDE SEQUENCE</scope>
    <source>
        <strain evidence="4">CBS 262.69</strain>
    </source>
</reference>
<evidence type="ECO:0000256" key="3">
    <source>
        <dbReference type="SAM" id="Phobius"/>
    </source>
</evidence>
<keyword evidence="2" id="KW-0479">Metal-binding</keyword>
<dbReference type="AlphaFoldDB" id="A0A6G1I4F9"/>
<dbReference type="SUPFAM" id="SSF48264">
    <property type="entry name" value="Cytochrome P450"/>
    <property type="match status" value="1"/>
</dbReference>
<dbReference type="GO" id="GO:0016705">
    <property type="term" value="F:oxidoreductase activity, acting on paired donors, with incorporation or reduction of molecular oxygen"/>
    <property type="evidence" value="ECO:0007669"/>
    <property type="project" value="InterPro"/>
</dbReference>
<dbReference type="Pfam" id="PF00067">
    <property type="entry name" value="p450"/>
    <property type="match status" value="1"/>
</dbReference>
<keyword evidence="2" id="KW-0349">Heme</keyword>
<dbReference type="InterPro" id="IPR036396">
    <property type="entry name" value="Cyt_P450_sf"/>
</dbReference>
<protein>
    <submittedName>
        <fullName evidence="4">Putative P450 monooxygenase</fullName>
    </submittedName>
</protein>
<keyword evidence="3" id="KW-1133">Transmembrane helix</keyword>
<dbReference type="OrthoDB" id="1470350at2759"/>
<dbReference type="FunFam" id="1.10.630.10:FF:000051">
    <property type="entry name" value="Cytochrome P450 monooxygenase (Fum15)"/>
    <property type="match status" value="1"/>
</dbReference>
<keyword evidence="2" id="KW-0408">Iron</keyword>
<dbReference type="CDD" id="cd11069">
    <property type="entry name" value="CYP_FUM15-like"/>
    <property type="match status" value="1"/>
</dbReference>
<dbReference type="InterPro" id="IPR001128">
    <property type="entry name" value="Cyt_P450"/>
</dbReference>
<dbReference type="InterPro" id="IPR002401">
    <property type="entry name" value="Cyt_P450_E_grp-I"/>
</dbReference>
<comment type="similarity">
    <text evidence="1">Belongs to the cytochrome P450 family.</text>
</comment>
<feature type="transmembrane region" description="Helical" evidence="3">
    <location>
        <begin position="42"/>
        <end position="59"/>
    </location>
</feature>
<proteinExistence type="inferred from homology"/>
<dbReference type="GO" id="GO:0005506">
    <property type="term" value="F:iron ion binding"/>
    <property type="evidence" value="ECO:0007669"/>
    <property type="project" value="InterPro"/>
</dbReference>
<keyword evidence="3" id="KW-0812">Transmembrane</keyword>
<keyword evidence="5" id="KW-1185">Reference proteome</keyword>
<keyword evidence="4" id="KW-0503">Monooxygenase</keyword>
<dbReference type="PANTHER" id="PTHR24305">
    <property type="entry name" value="CYTOCHROME P450"/>
    <property type="match status" value="1"/>
</dbReference>
<evidence type="ECO:0000256" key="1">
    <source>
        <dbReference type="ARBA" id="ARBA00010617"/>
    </source>
</evidence>
<dbReference type="PRINTS" id="PR00463">
    <property type="entry name" value="EP450I"/>
</dbReference>
<dbReference type="EMBL" id="ML996690">
    <property type="protein sequence ID" value="KAF2402949.1"/>
    <property type="molecule type" value="Genomic_DNA"/>
</dbReference>
<gene>
    <name evidence="4" type="ORF">EJ06DRAFT_315363</name>
</gene>
<evidence type="ECO:0000313" key="5">
    <source>
        <dbReference type="Proteomes" id="UP000799640"/>
    </source>
</evidence>
<keyword evidence="4" id="KW-0560">Oxidoreductase</keyword>
<dbReference type="InterPro" id="IPR050121">
    <property type="entry name" value="Cytochrome_P450_monoxygenase"/>
</dbReference>
<dbReference type="Gene3D" id="1.10.630.10">
    <property type="entry name" value="Cytochrome P450"/>
    <property type="match status" value="1"/>
</dbReference>
<dbReference type="GO" id="GO:0004497">
    <property type="term" value="F:monooxygenase activity"/>
    <property type="evidence" value="ECO:0007669"/>
    <property type="project" value="UniProtKB-KW"/>
</dbReference>